<evidence type="ECO:0000313" key="3">
    <source>
        <dbReference type="Proteomes" id="UP000030853"/>
    </source>
</evidence>
<accession>A0A0B1RDK1</accession>
<protein>
    <submittedName>
        <fullName evidence="2">Uncharacterized protein</fullName>
    </submittedName>
</protein>
<evidence type="ECO:0000256" key="1">
    <source>
        <dbReference type="SAM" id="MobiDB-lite"/>
    </source>
</evidence>
<name>A0A0B1RDK1_9GAMM</name>
<dbReference type="RefSeq" id="WP_039328739.1">
    <property type="nucleotide sequence ID" value="NZ_JTJJ01000018.1"/>
</dbReference>
<evidence type="ECO:0000313" key="2">
    <source>
        <dbReference type="EMBL" id="KHJ69302.1"/>
    </source>
</evidence>
<reference evidence="2 3" key="1">
    <citation type="submission" date="2014-11" db="EMBL/GenBank/DDBJ databases">
        <title>Genome sequencing of Pantoea rodasii ND03.</title>
        <authorList>
            <person name="Muhamad Yunos N.Y."/>
            <person name="Chan K.-G."/>
        </authorList>
    </citation>
    <scope>NUCLEOTIDE SEQUENCE [LARGE SCALE GENOMIC DNA]</scope>
    <source>
        <strain evidence="2 3">ND03</strain>
    </source>
</reference>
<feature type="region of interest" description="Disordered" evidence="1">
    <location>
        <begin position="1"/>
        <end position="39"/>
    </location>
</feature>
<sequence>MAGKILQRPQVEKPAVVKADQDTRLSNVRTKRNRTTSETPKTVRLTAEEKMICSKLTEAVQDLAPSKTITDSTILRAALHLANQAGPEKLVKMVKEYL</sequence>
<comment type="caution">
    <text evidence="2">The sequence shown here is derived from an EMBL/GenBank/DDBJ whole genome shotgun (WGS) entry which is preliminary data.</text>
</comment>
<dbReference type="EMBL" id="JTJJ01000018">
    <property type="protein sequence ID" value="KHJ69302.1"/>
    <property type="molecule type" value="Genomic_DNA"/>
</dbReference>
<gene>
    <name evidence="2" type="ORF">QU24_04505</name>
</gene>
<dbReference type="Proteomes" id="UP000030853">
    <property type="component" value="Unassembled WGS sequence"/>
</dbReference>
<dbReference type="AlphaFoldDB" id="A0A0B1RDK1"/>
<proteinExistence type="predicted"/>
<organism evidence="2 3">
    <name type="scientific">Pantoea rodasii</name>
    <dbReference type="NCBI Taxonomy" id="1076549"/>
    <lineage>
        <taxon>Bacteria</taxon>
        <taxon>Pseudomonadati</taxon>
        <taxon>Pseudomonadota</taxon>
        <taxon>Gammaproteobacteria</taxon>
        <taxon>Enterobacterales</taxon>
        <taxon>Erwiniaceae</taxon>
        <taxon>Pantoea</taxon>
    </lineage>
</organism>